<protein>
    <submittedName>
        <fullName evidence="7">Sodium/neurotransmitter symporter family protein</fullName>
    </submittedName>
</protein>
<dbReference type="InterPro" id="IPR000175">
    <property type="entry name" value="Na/ntran_symport"/>
</dbReference>
<dbReference type="GO" id="GO:0016020">
    <property type="term" value="C:membrane"/>
    <property type="evidence" value="ECO:0007669"/>
    <property type="project" value="UniProtKB-SubCell"/>
</dbReference>
<dbReference type="AlphaFoldDB" id="A0A380EE32"/>
<feature type="transmembrane region" description="Helical" evidence="6">
    <location>
        <begin position="79"/>
        <end position="100"/>
    </location>
</feature>
<keyword evidence="2" id="KW-0813">Transport</keyword>
<comment type="subcellular location">
    <subcellularLocation>
        <location evidence="1">Membrane</location>
        <topology evidence="1">Multi-pass membrane protein</topology>
    </subcellularLocation>
</comment>
<proteinExistence type="predicted"/>
<evidence type="ECO:0000256" key="2">
    <source>
        <dbReference type="ARBA" id="ARBA00022448"/>
    </source>
</evidence>
<dbReference type="SUPFAM" id="SSF161070">
    <property type="entry name" value="SNF-like"/>
    <property type="match status" value="1"/>
</dbReference>
<reference evidence="7 8" key="1">
    <citation type="submission" date="2018-06" db="EMBL/GenBank/DDBJ databases">
        <authorList>
            <consortium name="Pathogen Informatics"/>
            <person name="Doyle S."/>
        </authorList>
    </citation>
    <scope>NUCLEOTIDE SEQUENCE [LARGE SCALE GENOMIC DNA]</scope>
    <source>
        <strain evidence="7 8">NCTC10702</strain>
    </source>
</reference>
<evidence type="ECO:0000256" key="3">
    <source>
        <dbReference type="ARBA" id="ARBA00022692"/>
    </source>
</evidence>
<keyword evidence="4 6" id="KW-1133">Transmembrane helix</keyword>
<feature type="transmembrane region" description="Helical" evidence="6">
    <location>
        <begin position="37"/>
        <end position="59"/>
    </location>
</feature>
<name>A0A380EE32_STAAU</name>
<sequence>MIGSILVFIISIPATLSFGILKDVRFGAGTIFDNMDFIVSNVLMPLGALGTTLVVGQLLDKKLLQQYFGKDRFRLFSGWYYLIKYAMPVVIILVFIVQLFS</sequence>
<keyword evidence="3 6" id="KW-0812">Transmembrane</keyword>
<evidence type="ECO:0000256" key="6">
    <source>
        <dbReference type="SAM" id="Phobius"/>
    </source>
</evidence>
<dbReference type="InterPro" id="IPR037272">
    <property type="entry name" value="SNS_sf"/>
</dbReference>
<evidence type="ECO:0000313" key="8">
    <source>
        <dbReference type="Proteomes" id="UP000254116"/>
    </source>
</evidence>
<gene>
    <name evidence="7" type="ORF">NCTC10702_00837</name>
</gene>
<dbReference type="Proteomes" id="UP000254116">
    <property type="component" value="Unassembled WGS sequence"/>
</dbReference>
<evidence type="ECO:0000313" key="7">
    <source>
        <dbReference type="EMBL" id="SUL32486.1"/>
    </source>
</evidence>
<dbReference type="PANTHER" id="PTHR42948:SF1">
    <property type="entry name" value="TRANSPORTER"/>
    <property type="match status" value="1"/>
</dbReference>
<accession>A0A380EE32</accession>
<dbReference type="PANTHER" id="PTHR42948">
    <property type="entry name" value="TRANSPORTER"/>
    <property type="match status" value="1"/>
</dbReference>
<dbReference type="EMBL" id="UHBY01000003">
    <property type="protein sequence ID" value="SUL32486.1"/>
    <property type="molecule type" value="Genomic_DNA"/>
</dbReference>
<evidence type="ECO:0000256" key="4">
    <source>
        <dbReference type="ARBA" id="ARBA00022989"/>
    </source>
</evidence>
<evidence type="ECO:0000256" key="1">
    <source>
        <dbReference type="ARBA" id="ARBA00004141"/>
    </source>
</evidence>
<organism evidence="7 8">
    <name type="scientific">Staphylococcus aureus</name>
    <dbReference type="NCBI Taxonomy" id="1280"/>
    <lineage>
        <taxon>Bacteria</taxon>
        <taxon>Bacillati</taxon>
        <taxon>Bacillota</taxon>
        <taxon>Bacilli</taxon>
        <taxon>Bacillales</taxon>
        <taxon>Staphylococcaceae</taxon>
        <taxon>Staphylococcus</taxon>
    </lineage>
</organism>
<evidence type="ECO:0000256" key="5">
    <source>
        <dbReference type="ARBA" id="ARBA00023136"/>
    </source>
</evidence>
<keyword evidence="5 6" id="KW-0472">Membrane</keyword>